<reference evidence="3 4" key="1">
    <citation type="submission" date="2024-04" db="EMBL/GenBank/DDBJ databases">
        <title>Tritrichomonas musculus Genome.</title>
        <authorList>
            <person name="Alves-Ferreira E."/>
            <person name="Grigg M."/>
            <person name="Lorenzi H."/>
            <person name="Galac M."/>
        </authorList>
    </citation>
    <scope>NUCLEOTIDE SEQUENCE [LARGE SCALE GENOMIC DNA]</scope>
    <source>
        <strain evidence="3 4">EAF2021</strain>
    </source>
</reference>
<organism evidence="3 4">
    <name type="scientific">Tritrichomonas musculus</name>
    <dbReference type="NCBI Taxonomy" id="1915356"/>
    <lineage>
        <taxon>Eukaryota</taxon>
        <taxon>Metamonada</taxon>
        <taxon>Parabasalia</taxon>
        <taxon>Tritrichomonadida</taxon>
        <taxon>Tritrichomonadidae</taxon>
        <taxon>Tritrichomonas</taxon>
    </lineage>
</organism>
<dbReference type="SUPFAM" id="SSF52540">
    <property type="entry name" value="P-loop containing nucleoside triphosphate hydrolases"/>
    <property type="match status" value="1"/>
</dbReference>
<feature type="compositionally biased region" description="Polar residues" evidence="2">
    <location>
        <begin position="167"/>
        <end position="180"/>
    </location>
</feature>
<proteinExistence type="predicted"/>
<dbReference type="SMART" id="SM00176">
    <property type="entry name" value="RAN"/>
    <property type="match status" value="1"/>
</dbReference>
<dbReference type="SMART" id="SM00173">
    <property type="entry name" value="RAS"/>
    <property type="match status" value="1"/>
</dbReference>
<dbReference type="PRINTS" id="PR00449">
    <property type="entry name" value="RASTRNSFRMNG"/>
</dbReference>
<protein>
    <submittedName>
        <fullName evidence="3">Uncharacterized protein</fullName>
    </submittedName>
</protein>
<dbReference type="SMART" id="SM00174">
    <property type="entry name" value="RHO"/>
    <property type="match status" value="1"/>
</dbReference>
<dbReference type="InterPro" id="IPR005225">
    <property type="entry name" value="Small_GTP-bd"/>
</dbReference>
<dbReference type="PROSITE" id="PS51419">
    <property type="entry name" value="RAB"/>
    <property type="match status" value="1"/>
</dbReference>
<evidence type="ECO:0000313" key="3">
    <source>
        <dbReference type="EMBL" id="KAK8893534.1"/>
    </source>
</evidence>
<dbReference type="InterPro" id="IPR027417">
    <property type="entry name" value="P-loop_NTPase"/>
</dbReference>
<evidence type="ECO:0000256" key="1">
    <source>
        <dbReference type="ARBA" id="ARBA00022741"/>
    </source>
</evidence>
<dbReference type="EMBL" id="JAPFFF010000003">
    <property type="protein sequence ID" value="KAK8893534.1"/>
    <property type="molecule type" value="Genomic_DNA"/>
</dbReference>
<evidence type="ECO:0000313" key="4">
    <source>
        <dbReference type="Proteomes" id="UP001470230"/>
    </source>
</evidence>
<dbReference type="PROSITE" id="PS51421">
    <property type="entry name" value="RAS"/>
    <property type="match status" value="1"/>
</dbReference>
<dbReference type="PROSITE" id="PS51420">
    <property type="entry name" value="RHO"/>
    <property type="match status" value="1"/>
</dbReference>
<gene>
    <name evidence="3" type="ORF">M9Y10_021956</name>
</gene>
<sequence length="188" mass="21179">MIHYKVVLLGSIHAGKTSIIQRFVNGTFSVNTLSSVQAAFFEKQIKIGNSTVILDIWDTAGQERFHSLAPMYYRDANASLIVFDVTDANSFSKAKQWLNELRTSVGNNIILMLIGNKHDLKSIRVVRTEEAAKYAESVGVHYMETSAKTDYQIEDAFDNITKLMQESSSENQTTANLQPETSEKRKYC</sequence>
<comment type="caution">
    <text evidence="3">The sequence shown here is derived from an EMBL/GenBank/DDBJ whole genome shotgun (WGS) entry which is preliminary data.</text>
</comment>
<dbReference type="Pfam" id="PF00071">
    <property type="entry name" value="Ras"/>
    <property type="match status" value="1"/>
</dbReference>
<dbReference type="InterPro" id="IPR001806">
    <property type="entry name" value="Small_GTPase"/>
</dbReference>
<feature type="region of interest" description="Disordered" evidence="2">
    <location>
        <begin position="167"/>
        <end position="188"/>
    </location>
</feature>
<keyword evidence="1" id="KW-0547">Nucleotide-binding</keyword>
<dbReference type="Gene3D" id="3.40.50.300">
    <property type="entry name" value="P-loop containing nucleotide triphosphate hydrolases"/>
    <property type="match status" value="1"/>
</dbReference>
<dbReference type="NCBIfam" id="TIGR00231">
    <property type="entry name" value="small_GTP"/>
    <property type="match status" value="1"/>
</dbReference>
<dbReference type="SMART" id="SM00175">
    <property type="entry name" value="RAB"/>
    <property type="match status" value="1"/>
</dbReference>
<keyword evidence="4" id="KW-1185">Reference proteome</keyword>
<dbReference type="PANTHER" id="PTHR47978">
    <property type="match status" value="1"/>
</dbReference>
<evidence type="ECO:0000256" key="2">
    <source>
        <dbReference type="SAM" id="MobiDB-lite"/>
    </source>
</evidence>
<name>A0ABR2KQZ3_9EUKA</name>
<dbReference type="Proteomes" id="UP001470230">
    <property type="component" value="Unassembled WGS sequence"/>
</dbReference>
<accession>A0ABR2KQZ3</accession>